<dbReference type="RefSeq" id="XP_010266369.1">
    <property type="nucleotide sequence ID" value="XM_010268067.2"/>
</dbReference>
<evidence type="ECO:0000313" key="5">
    <source>
        <dbReference type="RefSeq" id="XP_019054422.1"/>
    </source>
</evidence>
<gene>
    <name evidence="3 4 5 6" type="primary">LOC104603906</name>
</gene>
<dbReference type="GeneID" id="104603906"/>
<protein>
    <submittedName>
        <fullName evidence="3 4">Uncharacterized protein LOC104603906 isoform X1</fullName>
    </submittedName>
</protein>
<dbReference type="PANTHER" id="PTHR33345:SF6">
    <property type="entry name" value="OS03G0747200 PROTEIN"/>
    <property type="match status" value="1"/>
</dbReference>
<dbReference type="Proteomes" id="UP000189703">
    <property type="component" value="Unplaced"/>
</dbReference>
<dbReference type="AlphaFoldDB" id="A0A1U8Q744"/>
<evidence type="ECO:0000313" key="6">
    <source>
        <dbReference type="RefSeq" id="XP_019054423.1"/>
    </source>
</evidence>
<dbReference type="PANTHER" id="PTHR33345">
    <property type="entry name" value="ADAPTER PROTEIN, PUTATIVE-RELATED"/>
    <property type="match status" value="1"/>
</dbReference>
<feature type="compositionally biased region" description="Basic residues" evidence="1">
    <location>
        <begin position="16"/>
        <end position="28"/>
    </location>
</feature>
<evidence type="ECO:0000313" key="2">
    <source>
        <dbReference type="Proteomes" id="UP000189703"/>
    </source>
</evidence>
<dbReference type="Gene3D" id="1.10.287.1490">
    <property type="match status" value="1"/>
</dbReference>
<dbReference type="RefSeq" id="XP_019054421.1">
    <property type="nucleotide sequence ID" value="XM_019198876.1"/>
</dbReference>
<feature type="compositionally biased region" description="Polar residues" evidence="1">
    <location>
        <begin position="102"/>
        <end position="126"/>
    </location>
</feature>
<proteinExistence type="predicted"/>
<reference evidence="3 4" key="1">
    <citation type="submission" date="2025-04" db="UniProtKB">
        <authorList>
            <consortium name="RefSeq"/>
        </authorList>
    </citation>
    <scope>IDENTIFICATION</scope>
</reference>
<name>A0A1U8Q744_NELNU</name>
<evidence type="ECO:0000256" key="1">
    <source>
        <dbReference type="SAM" id="MobiDB-lite"/>
    </source>
</evidence>
<dbReference type="KEGG" id="nnu:104603906"/>
<dbReference type="RefSeq" id="XP_019054423.1">
    <property type="nucleotide sequence ID" value="XM_019198878.1"/>
</dbReference>
<keyword evidence="2" id="KW-1185">Reference proteome</keyword>
<sequence>MEGPKSRVIQNPVTGKKYHRKWTKKPTSKPKPTANWHRPVTRSATFMKTKSPGATVDIIDSELDESPPSMHCPKHMFTPPSQSTADSNWSENNAPDPHDSLSRPSTMVDQSVTDSPSSCAQSTLQASPMYAPPRDSVLLVMPTIDMAAMSDLFDTIDSLIASEFAPTSLDTSPSSVPIAKNFEFDRAKASLCRLLAMDFTAVTHPSQMQELIKTLEQLKNNKSLLPNQLVALQRLSEIGQMGKNFEKANTIIQSANEFLERYQENTNILKNSKVELCTLSEEVSKKQAEIFKYEAKMNVIQSQISVLQRRLLEISKNHSEATSDLKSLQATISAKASASQQLIVKCQAQGVKLKDVCAQKDSAETLKTNILVEWASFQTLFLNFFKPRDKKRKVKDMEQMME</sequence>
<evidence type="ECO:0000313" key="3">
    <source>
        <dbReference type="RefSeq" id="XP_010266369.1"/>
    </source>
</evidence>
<evidence type="ECO:0000313" key="4">
    <source>
        <dbReference type="RefSeq" id="XP_019054421.1"/>
    </source>
</evidence>
<feature type="region of interest" description="Disordered" evidence="1">
    <location>
        <begin position="1"/>
        <end position="127"/>
    </location>
</feature>
<dbReference type="RefSeq" id="XP_019054422.1">
    <property type="nucleotide sequence ID" value="XM_019198877.1"/>
</dbReference>
<feature type="compositionally biased region" description="Polar residues" evidence="1">
    <location>
        <begin position="79"/>
        <end position="93"/>
    </location>
</feature>
<accession>A0A1U8Q744</accession>
<organism evidence="2 5">
    <name type="scientific">Nelumbo nucifera</name>
    <name type="common">Sacred lotus</name>
    <dbReference type="NCBI Taxonomy" id="4432"/>
    <lineage>
        <taxon>Eukaryota</taxon>
        <taxon>Viridiplantae</taxon>
        <taxon>Streptophyta</taxon>
        <taxon>Embryophyta</taxon>
        <taxon>Tracheophyta</taxon>
        <taxon>Spermatophyta</taxon>
        <taxon>Magnoliopsida</taxon>
        <taxon>Proteales</taxon>
        <taxon>Nelumbonaceae</taxon>
        <taxon>Nelumbo</taxon>
    </lineage>
</organism>